<keyword evidence="3 6" id="KW-1133">Transmembrane helix</keyword>
<feature type="transmembrane region" description="Helical" evidence="6">
    <location>
        <begin position="49"/>
        <end position="70"/>
    </location>
</feature>
<keyword evidence="2 6" id="KW-0812">Transmembrane</keyword>
<dbReference type="InterPro" id="IPR051784">
    <property type="entry name" value="Nod_factor_ABC_transporter"/>
</dbReference>
<evidence type="ECO:0000256" key="4">
    <source>
        <dbReference type="ARBA" id="ARBA00023136"/>
    </source>
</evidence>
<keyword evidence="4 6" id="KW-0472">Membrane</keyword>
<dbReference type="PRINTS" id="PR00164">
    <property type="entry name" value="ABC2TRNSPORT"/>
</dbReference>
<accession>A0ABP5CZ21</accession>
<comment type="caution">
    <text evidence="8">The sequence shown here is derived from an EMBL/GenBank/DDBJ whole genome shotgun (WGS) entry which is preliminary data.</text>
</comment>
<keyword evidence="6" id="KW-1003">Cell membrane</keyword>
<feature type="transmembrane region" description="Helical" evidence="6">
    <location>
        <begin position="193"/>
        <end position="212"/>
    </location>
</feature>
<sequence>MTTVLPHTAGGDRVAVPADDRDHPRAWLRTAAMVWRRELIRFSRTRTRLLSGFVQPILFLFVLGYGMTSLVGTTAGFDFKKFLFPGIVAMTVVTTSIFSAISIVWDKEFGFLREMLVAPVSRSSLVAGKTAGGASIATVQGTIMLVLAPLIGVRLTPTVVVQVIGCELLMSAGMTAFGVFVASRIQRIEGFQVVMQLLLFPMLFLSGALFPLNNLPAWLTVITRINPLTYAVDPLRRVVFGAQDMPPAAAARFPTGVTLFGHTLPIGLELGIFCVFTTVFLTLAVRSFGRAE</sequence>
<keyword evidence="9" id="KW-1185">Reference proteome</keyword>
<feature type="transmembrane region" description="Helical" evidence="6">
    <location>
        <begin position="159"/>
        <end position="181"/>
    </location>
</feature>
<evidence type="ECO:0000259" key="7">
    <source>
        <dbReference type="PROSITE" id="PS51012"/>
    </source>
</evidence>
<comment type="subcellular location">
    <subcellularLocation>
        <location evidence="6">Cell membrane</location>
        <topology evidence="6">Multi-pass membrane protein</topology>
    </subcellularLocation>
    <subcellularLocation>
        <location evidence="1">Membrane</location>
        <topology evidence="1">Multi-pass membrane protein</topology>
    </subcellularLocation>
</comment>
<evidence type="ECO:0000256" key="6">
    <source>
        <dbReference type="RuleBase" id="RU361157"/>
    </source>
</evidence>
<dbReference type="PIRSF" id="PIRSF006648">
    <property type="entry name" value="DrrB"/>
    <property type="match status" value="1"/>
</dbReference>
<proteinExistence type="inferred from homology"/>
<evidence type="ECO:0000256" key="5">
    <source>
        <dbReference type="ARBA" id="ARBA00023251"/>
    </source>
</evidence>
<dbReference type="EMBL" id="BAAAQM010000017">
    <property type="protein sequence ID" value="GAA1971328.1"/>
    <property type="molecule type" value="Genomic_DNA"/>
</dbReference>
<dbReference type="InterPro" id="IPR047817">
    <property type="entry name" value="ABC2_TM_bact-type"/>
</dbReference>
<dbReference type="PROSITE" id="PS51012">
    <property type="entry name" value="ABC_TM2"/>
    <property type="match status" value="1"/>
</dbReference>
<dbReference type="Proteomes" id="UP001499854">
    <property type="component" value="Unassembled WGS sequence"/>
</dbReference>
<gene>
    <name evidence="8" type="ORF">GCM10009838_33260</name>
</gene>
<protein>
    <recommendedName>
        <fullName evidence="6">Transport permease protein</fullName>
    </recommendedName>
</protein>
<evidence type="ECO:0000256" key="2">
    <source>
        <dbReference type="ARBA" id="ARBA00022692"/>
    </source>
</evidence>
<dbReference type="InterPro" id="IPR013525">
    <property type="entry name" value="ABC2_TM"/>
</dbReference>
<dbReference type="PANTHER" id="PTHR43229:SF2">
    <property type="entry name" value="NODULATION PROTEIN J"/>
    <property type="match status" value="1"/>
</dbReference>
<dbReference type="RefSeq" id="WP_344657932.1">
    <property type="nucleotide sequence ID" value="NZ_BAAAQM010000017.1"/>
</dbReference>
<keyword evidence="6" id="KW-0813">Transport</keyword>
<evidence type="ECO:0000256" key="3">
    <source>
        <dbReference type="ARBA" id="ARBA00022989"/>
    </source>
</evidence>
<dbReference type="InterPro" id="IPR000412">
    <property type="entry name" value="ABC_2_transport"/>
</dbReference>
<feature type="transmembrane region" description="Helical" evidence="6">
    <location>
        <begin position="82"/>
        <end position="105"/>
    </location>
</feature>
<feature type="domain" description="ABC transmembrane type-2" evidence="7">
    <location>
        <begin position="47"/>
        <end position="291"/>
    </location>
</feature>
<keyword evidence="5" id="KW-0046">Antibiotic resistance</keyword>
<comment type="similarity">
    <text evidence="6">Belongs to the ABC-2 integral membrane protein family.</text>
</comment>
<dbReference type="Pfam" id="PF01061">
    <property type="entry name" value="ABC2_membrane"/>
    <property type="match status" value="1"/>
</dbReference>
<reference evidence="9" key="1">
    <citation type="journal article" date="2019" name="Int. J. Syst. Evol. Microbiol.">
        <title>The Global Catalogue of Microorganisms (GCM) 10K type strain sequencing project: providing services to taxonomists for standard genome sequencing and annotation.</title>
        <authorList>
            <consortium name="The Broad Institute Genomics Platform"/>
            <consortium name="The Broad Institute Genome Sequencing Center for Infectious Disease"/>
            <person name="Wu L."/>
            <person name="Ma J."/>
        </authorList>
    </citation>
    <scope>NUCLEOTIDE SEQUENCE [LARGE SCALE GENOMIC DNA]</scope>
    <source>
        <strain evidence="9">JCM 16013</strain>
    </source>
</reference>
<evidence type="ECO:0000256" key="1">
    <source>
        <dbReference type="ARBA" id="ARBA00004141"/>
    </source>
</evidence>
<evidence type="ECO:0000313" key="8">
    <source>
        <dbReference type="EMBL" id="GAA1971328.1"/>
    </source>
</evidence>
<dbReference type="PANTHER" id="PTHR43229">
    <property type="entry name" value="NODULATION PROTEIN J"/>
    <property type="match status" value="1"/>
</dbReference>
<feature type="transmembrane region" description="Helical" evidence="6">
    <location>
        <begin position="126"/>
        <end position="153"/>
    </location>
</feature>
<organism evidence="8 9">
    <name type="scientific">Catenulispora subtropica</name>
    <dbReference type="NCBI Taxonomy" id="450798"/>
    <lineage>
        <taxon>Bacteria</taxon>
        <taxon>Bacillati</taxon>
        <taxon>Actinomycetota</taxon>
        <taxon>Actinomycetes</taxon>
        <taxon>Catenulisporales</taxon>
        <taxon>Catenulisporaceae</taxon>
        <taxon>Catenulispora</taxon>
    </lineage>
</organism>
<feature type="transmembrane region" description="Helical" evidence="6">
    <location>
        <begin position="266"/>
        <end position="285"/>
    </location>
</feature>
<name>A0ABP5CZ21_9ACTN</name>
<evidence type="ECO:0000313" key="9">
    <source>
        <dbReference type="Proteomes" id="UP001499854"/>
    </source>
</evidence>